<organism evidence="2 3">
    <name type="scientific">Friedmanniomyces simplex</name>
    <dbReference type="NCBI Taxonomy" id="329884"/>
    <lineage>
        <taxon>Eukaryota</taxon>
        <taxon>Fungi</taxon>
        <taxon>Dikarya</taxon>
        <taxon>Ascomycota</taxon>
        <taxon>Pezizomycotina</taxon>
        <taxon>Dothideomycetes</taxon>
        <taxon>Dothideomycetidae</taxon>
        <taxon>Mycosphaerellales</taxon>
        <taxon>Teratosphaeriaceae</taxon>
        <taxon>Friedmanniomyces</taxon>
    </lineage>
</organism>
<evidence type="ECO:0000313" key="2">
    <source>
        <dbReference type="EMBL" id="TKA82164.1"/>
    </source>
</evidence>
<dbReference type="EMBL" id="NAJQ01000039">
    <property type="protein sequence ID" value="TKA82164.1"/>
    <property type="molecule type" value="Genomic_DNA"/>
</dbReference>
<keyword evidence="3" id="KW-1185">Reference proteome</keyword>
<reference evidence="2 3" key="1">
    <citation type="submission" date="2017-03" db="EMBL/GenBank/DDBJ databases">
        <title>Genomes of endolithic fungi from Antarctica.</title>
        <authorList>
            <person name="Coleine C."/>
            <person name="Masonjones S."/>
            <person name="Stajich J.E."/>
        </authorList>
    </citation>
    <scope>NUCLEOTIDE SEQUENCE [LARGE SCALE GENOMIC DNA]</scope>
    <source>
        <strain evidence="2 3">CCFEE 5184</strain>
    </source>
</reference>
<accession>A0A4U0XWD7</accession>
<feature type="compositionally biased region" description="Low complexity" evidence="1">
    <location>
        <begin position="102"/>
        <end position="134"/>
    </location>
</feature>
<dbReference type="AlphaFoldDB" id="A0A4U0XWD7"/>
<feature type="region of interest" description="Disordered" evidence="1">
    <location>
        <begin position="79"/>
        <end position="134"/>
    </location>
</feature>
<comment type="caution">
    <text evidence="2">The sequence shown here is derived from an EMBL/GenBank/DDBJ whole genome shotgun (WGS) entry which is preliminary data.</text>
</comment>
<gene>
    <name evidence="2" type="ORF">B0A55_02048</name>
</gene>
<dbReference type="OrthoDB" id="3905008at2759"/>
<evidence type="ECO:0000256" key="1">
    <source>
        <dbReference type="SAM" id="MobiDB-lite"/>
    </source>
</evidence>
<proteinExistence type="predicted"/>
<dbReference type="Proteomes" id="UP000309340">
    <property type="component" value="Unassembled WGS sequence"/>
</dbReference>
<name>A0A4U0XWD7_9PEZI</name>
<protein>
    <submittedName>
        <fullName evidence="2">Uncharacterized protein</fullName>
    </submittedName>
</protein>
<sequence>MTTQPPSLSTEAYSVSITGNEWLTTTGSDSSTTVVPIILPCLDCAPIVVWDAPEIPDVDFEWPDLPELPSFHFPCIGPECDTPPVNDGPPESSQTTDKPTETATSASASDSASSSGSSSSGSTSSGTSSSSSESCTQSTTVSDCGVACSVTAANASQTCYTTTCITTVGCSLTGTTSTSVTTSSCSLAPMGTTYIGGSGPIGSIWTGNYASLSTSANSTTTSATDSSSSSAASSSIAVSSNSTASSSVSTSSSLVASSSALTTTNANTTSPASTSSASASITGSLASSTSTVGINATTSATITSAPAITSCTLSTETAITLDSTVIPGTTVCACNDGWIAGVNTVSLADGNYELECAVGGSSTFIMSTIAPPITSCAISSAAPATLSGVTIAGGNVCTCNGGWTAGINTVDGGDGTTYLQCAVGSSTTIVVSTQLPPTPTSTAAPSPTARFMMHLDQSEYDALTYNYWYAYSPPENSEYNICDDTIDTLGAPENFDPRKDPVPYPSGTFKIGGSVSGQKNCVYTGTAEAPGSFECDGLAADQVNCFADPEMGTNKTCVYIDGSEDTIYFKVRCDWA</sequence>
<evidence type="ECO:0000313" key="3">
    <source>
        <dbReference type="Proteomes" id="UP000309340"/>
    </source>
</evidence>